<accession>A0AAN6Q053</accession>
<organism evidence="7 8">
    <name type="scientific">Parathielavia hyrcaniae</name>
    <dbReference type="NCBI Taxonomy" id="113614"/>
    <lineage>
        <taxon>Eukaryota</taxon>
        <taxon>Fungi</taxon>
        <taxon>Dikarya</taxon>
        <taxon>Ascomycota</taxon>
        <taxon>Pezizomycotina</taxon>
        <taxon>Sordariomycetes</taxon>
        <taxon>Sordariomycetidae</taxon>
        <taxon>Sordariales</taxon>
        <taxon>Chaetomiaceae</taxon>
        <taxon>Parathielavia</taxon>
    </lineage>
</organism>
<comment type="caution">
    <text evidence="5">Lacks conserved residue(s) required for the propagation of feature annotation.</text>
</comment>
<evidence type="ECO:0000256" key="4">
    <source>
        <dbReference type="ARBA" id="ARBA00022825"/>
    </source>
</evidence>
<keyword evidence="3" id="KW-0378">Hydrolase</keyword>
<comment type="caution">
    <text evidence="7">The sequence shown here is derived from an EMBL/GenBank/DDBJ whole genome shotgun (WGS) entry which is preliminary data.</text>
</comment>
<dbReference type="PRINTS" id="PR00723">
    <property type="entry name" value="SUBTILISIN"/>
</dbReference>
<dbReference type="PROSITE" id="PS51892">
    <property type="entry name" value="SUBTILASE"/>
    <property type="match status" value="1"/>
</dbReference>
<dbReference type="Gene3D" id="3.40.50.200">
    <property type="entry name" value="Peptidase S8/S53 domain"/>
    <property type="match status" value="1"/>
</dbReference>
<dbReference type="GO" id="GO:0004252">
    <property type="term" value="F:serine-type endopeptidase activity"/>
    <property type="evidence" value="ECO:0007669"/>
    <property type="project" value="InterPro"/>
</dbReference>
<dbReference type="InterPro" id="IPR000209">
    <property type="entry name" value="Peptidase_S8/S53_dom"/>
</dbReference>
<evidence type="ECO:0000313" key="7">
    <source>
        <dbReference type="EMBL" id="KAK4101058.1"/>
    </source>
</evidence>
<keyword evidence="4" id="KW-0720">Serine protease</keyword>
<evidence type="ECO:0000256" key="3">
    <source>
        <dbReference type="ARBA" id="ARBA00022801"/>
    </source>
</evidence>
<dbReference type="Proteomes" id="UP001305647">
    <property type="component" value="Unassembled WGS sequence"/>
</dbReference>
<dbReference type="EMBL" id="MU863637">
    <property type="protein sequence ID" value="KAK4101058.1"/>
    <property type="molecule type" value="Genomic_DNA"/>
</dbReference>
<dbReference type="PANTHER" id="PTHR43399">
    <property type="entry name" value="SUBTILISIN-RELATED"/>
    <property type="match status" value="1"/>
</dbReference>
<dbReference type="AlphaFoldDB" id="A0AAN6Q053"/>
<sequence>MALYEEQIIECKSWLENGTGAHGAWRSGNRDVDGHGTHCASLLLKVAPHAALYVARVFQDRAQMGGENEAKHIAEAIIHAVRVWQVDIISLSFGFPDRVEVIHEALKMANNENVLVFAAASNCGSNDRISYPASSDKVICIHATDGLGNKASFTPGSLERHDNFAAPGVAVKSYWSQHFQRLGQDWNPERRLSGTSSAAPIAAGIAALVLEFVRSARASLGDADEDNLKSKTAQLFEQLKERQEMIRVLNLMVWPEQYQRYQYLTPWKLFDPGYDKTFLLKGIYYESRRV</sequence>
<dbReference type="SUPFAM" id="SSF52743">
    <property type="entry name" value="Subtilisin-like"/>
    <property type="match status" value="1"/>
</dbReference>
<evidence type="ECO:0000256" key="1">
    <source>
        <dbReference type="ARBA" id="ARBA00011073"/>
    </source>
</evidence>
<dbReference type="GO" id="GO:0006508">
    <property type="term" value="P:proteolysis"/>
    <property type="evidence" value="ECO:0007669"/>
    <property type="project" value="UniProtKB-KW"/>
</dbReference>
<dbReference type="PROSITE" id="PS00138">
    <property type="entry name" value="SUBTILASE_SER"/>
    <property type="match status" value="1"/>
</dbReference>
<dbReference type="PANTHER" id="PTHR43399:SF4">
    <property type="entry name" value="CELL WALL-ASSOCIATED PROTEASE"/>
    <property type="match status" value="1"/>
</dbReference>
<evidence type="ECO:0000256" key="5">
    <source>
        <dbReference type="PROSITE-ProRule" id="PRU01240"/>
    </source>
</evidence>
<evidence type="ECO:0000313" key="8">
    <source>
        <dbReference type="Proteomes" id="UP001305647"/>
    </source>
</evidence>
<dbReference type="InterPro" id="IPR051048">
    <property type="entry name" value="Peptidase_S8/S53_subtilisin"/>
</dbReference>
<dbReference type="InterPro" id="IPR036852">
    <property type="entry name" value="Peptidase_S8/S53_dom_sf"/>
</dbReference>
<dbReference type="Pfam" id="PF00082">
    <property type="entry name" value="Peptidase_S8"/>
    <property type="match status" value="1"/>
</dbReference>
<reference evidence="7" key="2">
    <citation type="submission" date="2023-05" db="EMBL/GenBank/DDBJ databases">
        <authorList>
            <consortium name="Lawrence Berkeley National Laboratory"/>
            <person name="Steindorff A."/>
            <person name="Hensen N."/>
            <person name="Bonometti L."/>
            <person name="Westerberg I."/>
            <person name="Brannstrom I.O."/>
            <person name="Guillou S."/>
            <person name="Cros-Aarteil S."/>
            <person name="Calhoun S."/>
            <person name="Haridas S."/>
            <person name="Kuo A."/>
            <person name="Mondo S."/>
            <person name="Pangilinan J."/>
            <person name="Riley R."/>
            <person name="Labutti K."/>
            <person name="Andreopoulos B."/>
            <person name="Lipzen A."/>
            <person name="Chen C."/>
            <person name="Yanf M."/>
            <person name="Daum C."/>
            <person name="Ng V."/>
            <person name="Clum A."/>
            <person name="Ohm R."/>
            <person name="Martin F."/>
            <person name="Silar P."/>
            <person name="Natvig D."/>
            <person name="Lalanne C."/>
            <person name="Gautier V."/>
            <person name="Ament-Velasquez S.L."/>
            <person name="Kruys A."/>
            <person name="Hutchinson M.I."/>
            <person name="Powell A.J."/>
            <person name="Barry K."/>
            <person name="Miller A.N."/>
            <person name="Grigoriev I.V."/>
            <person name="Debuchy R."/>
            <person name="Gladieux P."/>
            <person name="Thoren M.H."/>
            <person name="Johannesson H."/>
        </authorList>
    </citation>
    <scope>NUCLEOTIDE SEQUENCE</scope>
    <source>
        <strain evidence="7">CBS 757.83</strain>
    </source>
</reference>
<reference evidence="7" key="1">
    <citation type="journal article" date="2023" name="Mol. Phylogenet. Evol.">
        <title>Genome-scale phylogeny and comparative genomics of the fungal order Sordariales.</title>
        <authorList>
            <person name="Hensen N."/>
            <person name="Bonometti L."/>
            <person name="Westerberg I."/>
            <person name="Brannstrom I.O."/>
            <person name="Guillou S."/>
            <person name="Cros-Aarteil S."/>
            <person name="Calhoun S."/>
            <person name="Haridas S."/>
            <person name="Kuo A."/>
            <person name="Mondo S."/>
            <person name="Pangilinan J."/>
            <person name="Riley R."/>
            <person name="LaButti K."/>
            <person name="Andreopoulos B."/>
            <person name="Lipzen A."/>
            <person name="Chen C."/>
            <person name="Yan M."/>
            <person name="Daum C."/>
            <person name="Ng V."/>
            <person name="Clum A."/>
            <person name="Steindorff A."/>
            <person name="Ohm R.A."/>
            <person name="Martin F."/>
            <person name="Silar P."/>
            <person name="Natvig D.O."/>
            <person name="Lalanne C."/>
            <person name="Gautier V."/>
            <person name="Ament-Velasquez S.L."/>
            <person name="Kruys A."/>
            <person name="Hutchinson M.I."/>
            <person name="Powell A.J."/>
            <person name="Barry K."/>
            <person name="Miller A.N."/>
            <person name="Grigoriev I.V."/>
            <person name="Debuchy R."/>
            <person name="Gladieux P."/>
            <person name="Hiltunen Thoren M."/>
            <person name="Johannesson H."/>
        </authorList>
    </citation>
    <scope>NUCLEOTIDE SEQUENCE</scope>
    <source>
        <strain evidence="7">CBS 757.83</strain>
    </source>
</reference>
<keyword evidence="2" id="KW-0645">Protease</keyword>
<comment type="similarity">
    <text evidence="1 5">Belongs to the peptidase S8 family.</text>
</comment>
<feature type="domain" description="Peptidase S8/S53" evidence="6">
    <location>
        <begin position="26"/>
        <end position="214"/>
    </location>
</feature>
<proteinExistence type="inferred from homology"/>
<evidence type="ECO:0000259" key="6">
    <source>
        <dbReference type="Pfam" id="PF00082"/>
    </source>
</evidence>
<dbReference type="InterPro" id="IPR023828">
    <property type="entry name" value="Peptidase_S8_Ser-AS"/>
</dbReference>
<keyword evidence="8" id="KW-1185">Reference proteome</keyword>
<gene>
    <name evidence="7" type="ORF">N658DRAFT_507369</name>
</gene>
<dbReference type="InterPro" id="IPR015500">
    <property type="entry name" value="Peptidase_S8_subtilisin-rel"/>
</dbReference>
<evidence type="ECO:0000256" key="2">
    <source>
        <dbReference type="ARBA" id="ARBA00022670"/>
    </source>
</evidence>
<protein>
    <submittedName>
        <fullName evidence="7">Subtilisin-like protein</fullName>
    </submittedName>
</protein>
<name>A0AAN6Q053_9PEZI</name>